<dbReference type="Gene3D" id="2.30.30.380">
    <property type="entry name" value="Zn-finger domain of Sec23/24"/>
    <property type="match status" value="1"/>
</dbReference>
<dbReference type="PANTHER" id="PTHR36847">
    <property type="entry name" value="AMIDOLIGASE ENZYME"/>
    <property type="match status" value="1"/>
</dbReference>
<dbReference type="InterPro" id="IPR036443">
    <property type="entry name" value="Znf_RanBP2_sf"/>
</dbReference>
<evidence type="ECO:0000256" key="3">
    <source>
        <dbReference type="ARBA" id="ARBA00022833"/>
    </source>
</evidence>
<dbReference type="PROSITE" id="PS50199">
    <property type="entry name" value="ZF_RANBP2_2"/>
    <property type="match status" value="1"/>
</dbReference>
<dbReference type="PROSITE" id="PS50330">
    <property type="entry name" value="UIM"/>
    <property type="match status" value="1"/>
</dbReference>
<feature type="domain" description="C2H2-type" evidence="6">
    <location>
        <begin position="465"/>
        <end position="490"/>
    </location>
</feature>
<sequence>MSQYNNGCYDVFPVEDPDDTGLSSSSYPSFLQAQSVAFQRFAPQDDVVVGEDESAAIAAALAASEREEEERQRKRKADEQEQFARQLQREEQCHADQELAKAMEVSAKEADTRVVHQQLEDALTSDQDARQKERHVGSWDCLHCTYQNQPYEPTCTMCSQAPPPGTLVFQHIPATLRFGLELELFITSGKRDGFKLGWIAKELSKMGPPSVEYAGYSHETSQHWKIVTDGSLRGHNHHDLCFELVSPVLQGNEGLSQLRIMLEHVRKLGIATNRTCGFHCHVDATETPLADIRRIAQCFVALENAFDLLVAGNYHRRNADQNQYCRSNRIAFGRLSNKQRWEKLQSAHSTQQLVQWMNPDQDRYRKLNLTNLVNPNRPSTMEFRLHGGVQELREAEAWVRLLLRFCHNAPTSTTSSTSSMTALREEATPAEELALLWDLVNCPGLEQFYVYNRKLFQAKQLQNKWRCKRCHKPFETSRALSQHAQATGHT</sequence>
<dbReference type="PROSITE" id="PS00028">
    <property type="entry name" value="ZINC_FINGER_C2H2_1"/>
    <property type="match status" value="1"/>
</dbReference>
<keyword evidence="9" id="KW-1185">Reference proteome</keyword>
<reference evidence="8" key="1">
    <citation type="submission" date="2020-06" db="EMBL/GenBank/DDBJ databases">
        <authorList>
            <consortium name="Plant Systems Biology data submission"/>
        </authorList>
    </citation>
    <scope>NUCLEOTIDE SEQUENCE</scope>
    <source>
        <strain evidence="8">D6</strain>
    </source>
</reference>
<dbReference type="Proteomes" id="UP001153069">
    <property type="component" value="Unassembled WGS sequence"/>
</dbReference>
<evidence type="ECO:0000256" key="4">
    <source>
        <dbReference type="PROSITE-ProRule" id="PRU00322"/>
    </source>
</evidence>
<keyword evidence="1" id="KW-0479">Metal-binding</keyword>
<protein>
    <submittedName>
        <fullName evidence="8">Amidoligase enzyme</fullName>
    </submittedName>
</protein>
<evidence type="ECO:0000313" key="8">
    <source>
        <dbReference type="EMBL" id="CAB9513129.1"/>
    </source>
</evidence>
<proteinExistence type="predicted"/>
<name>A0A9N8E393_9STRA</name>
<evidence type="ECO:0000259" key="6">
    <source>
        <dbReference type="PROSITE" id="PS50157"/>
    </source>
</evidence>
<comment type="caution">
    <text evidence="8">The sequence shown here is derived from an EMBL/GenBank/DDBJ whole genome shotgun (WGS) entry which is preliminary data.</text>
</comment>
<dbReference type="InterPro" id="IPR003903">
    <property type="entry name" value="UIM_dom"/>
</dbReference>
<evidence type="ECO:0000256" key="2">
    <source>
        <dbReference type="ARBA" id="ARBA00022771"/>
    </source>
</evidence>
<dbReference type="InterPro" id="IPR001876">
    <property type="entry name" value="Znf_RanBP2"/>
</dbReference>
<keyword evidence="3" id="KW-0862">Zinc</keyword>
<dbReference type="EMBL" id="CAICTM010000572">
    <property type="protein sequence ID" value="CAB9513129.1"/>
    <property type="molecule type" value="Genomic_DNA"/>
</dbReference>
<dbReference type="PANTHER" id="PTHR36847:SF1">
    <property type="entry name" value="AMIDOLIGASE ENZYME"/>
    <property type="match status" value="1"/>
</dbReference>
<keyword evidence="2 4" id="KW-0863">Zinc-finger</keyword>
<dbReference type="PROSITE" id="PS50157">
    <property type="entry name" value="ZINC_FINGER_C2H2_2"/>
    <property type="match status" value="1"/>
</dbReference>
<dbReference type="SUPFAM" id="SSF90209">
    <property type="entry name" value="Ran binding protein zinc finger-like"/>
    <property type="match status" value="1"/>
</dbReference>
<dbReference type="InterPro" id="IPR013087">
    <property type="entry name" value="Znf_C2H2_type"/>
</dbReference>
<feature type="region of interest" description="Disordered" evidence="5">
    <location>
        <begin position="1"/>
        <end position="26"/>
    </location>
</feature>
<evidence type="ECO:0000259" key="7">
    <source>
        <dbReference type="PROSITE" id="PS50199"/>
    </source>
</evidence>
<feature type="domain" description="RanBP2-type" evidence="7">
    <location>
        <begin position="135"/>
        <end position="164"/>
    </location>
</feature>
<evidence type="ECO:0000313" key="9">
    <source>
        <dbReference type="Proteomes" id="UP001153069"/>
    </source>
</evidence>
<dbReference type="AlphaFoldDB" id="A0A9N8E393"/>
<feature type="region of interest" description="Disordered" evidence="5">
    <location>
        <begin position="62"/>
        <end position="83"/>
    </location>
</feature>
<dbReference type="Pfam" id="PF12224">
    <property type="entry name" value="Amidoligase_2"/>
    <property type="match status" value="1"/>
</dbReference>
<feature type="compositionally biased region" description="Basic and acidic residues" evidence="5">
    <location>
        <begin position="69"/>
        <end position="79"/>
    </location>
</feature>
<accession>A0A9N8E393</accession>
<dbReference type="PROSITE" id="PS01358">
    <property type="entry name" value="ZF_RANBP2_1"/>
    <property type="match status" value="1"/>
</dbReference>
<dbReference type="GO" id="GO:0008270">
    <property type="term" value="F:zinc ion binding"/>
    <property type="evidence" value="ECO:0007669"/>
    <property type="project" value="UniProtKB-KW"/>
</dbReference>
<dbReference type="InterPro" id="IPR022025">
    <property type="entry name" value="Amidoligase_2"/>
</dbReference>
<evidence type="ECO:0000256" key="1">
    <source>
        <dbReference type="ARBA" id="ARBA00022723"/>
    </source>
</evidence>
<dbReference type="OrthoDB" id="5291055at2759"/>
<organism evidence="8 9">
    <name type="scientific">Seminavis robusta</name>
    <dbReference type="NCBI Taxonomy" id="568900"/>
    <lineage>
        <taxon>Eukaryota</taxon>
        <taxon>Sar</taxon>
        <taxon>Stramenopiles</taxon>
        <taxon>Ochrophyta</taxon>
        <taxon>Bacillariophyta</taxon>
        <taxon>Bacillariophyceae</taxon>
        <taxon>Bacillariophycidae</taxon>
        <taxon>Naviculales</taxon>
        <taxon>Naviculaceae</taxon>
        <taxon>Seminavis</taxon>
    </lineage>
</organism>
<evidence type="ECO:0000256" key="5">
    <source>
        <dbReference type="SAM" id="MobiDB-lite"/>
    </source>
</evidence>
<gene>
    <name evidence="8" type="ORF">SEMRO_573_G169000.1</name>
</gene>